<evidence type="ECO:0000256" key="1">
    <source>
        <dbReference type="SAM" id="Coils"/>
    </source>
</evidence>
<proteinExistence type="predicted"/>
<evidence type="ECO:0000313" key="3">
    <source>
        <dbReference type="Proteomes" id="UP001296643"/>
    </source>
</evidence>
<comment type="caution">
    <text evidence="2">The sequence shown here is derived from an EMBL/GenBank/DDBJ whole genome shotgun (WGS) entry which is preliminary data.</text>
</comment>
<dbReference type="AlphaFoldDB" id="A0AAJ3KK27"/>
<evidence type="ECO:0000313" key="2">
    <source>
        <dbReference type="EMBL" id="NSI20766.1"/>
    </source>
</evidence>
<name>A0AAJ3KK27_MEDGN</name>
<gene>
    <name evidence="2" type="ORF">G4958_15815</name>
</gene>
<organism evidence="2 3">
    <name type="scientific">Mediterraneibacter gnavus</name>
    <name type="common">Ruminococcus gnavus</name>
    <dbReference type="NCBI Taxonomy" id="33038"/>
    <lineage>
        <taxon>Bacteria</taxon>
        <taxon>Bacillati</taxon>
        <taxon>Bacillota</taxon>
        <taxon>Clostridia</taxon>
        <taxon>Lachnospirales</taxon>
        <taxon>Lachnospiraceae</taxon>
        <taxon>Mediterraneibacter</taxon>
    </lineage>
</organism>
<dbReference type="Proteomes" id="UP001296643">
    <property type="component" value="Unassembled WGS sequence"/>
</dbReference>
<dbReference type="RefSeq" id="WP_173900630.1">
    <property type="nucleotide sequence ID" value="NZ_JAAIRM010000044.1"/>
</dbReference>
<protein>
    <submittedName>
        <fullName evidence="2">Uncharacterized protein</fullName>
    </submittedName>
</protein>
<dbReference type="EMBL" id="JAAIRM010000044">
    <property type="protein sequence ID" value="NSI20766.1"/>
    <property type="molecule type" value="Genomic_DNA"/>
</dbReference>
<keyword evidence="1" id="KW-0175">Coiled coil</keyword>
<reference evidence="2" key="2">
    <citation type="submission" date="2020-02" db="EMBL/GenBank/DDBJ databases">
        <authorList>
            <person name="Littmann E."/>
            <person name="Sorbara M."/>
        </authorList>
    </citation>
    <scope>NUCLEOTIDE SEQUENCE</scope>
    <source>
        <strain evidence="2">MSK.22.53</strain>
    </source>
</reference>
<accession>A0AAJ3KK27</accession>
<sequence>MQKTKKIFEDLSKELNFNIALFLAYDMSAEYEILPLIQAVCKELLVEYQNFEYAQQKDLLKKLEYDIDRKVEQIFNIPKNVNIPKIQEETALKQYEVEMDEVNQQSEKDEEMLEKEAELDKMSLEFTKTIRIIEFLGDILKNYSSSIKRKPRIEIINLMYDSSMKLMGALYESLNGMIDTIIEIVDEKAKEDQEEIAAKSQFKMKINEFLSQFWGAFVGATVCNLGYSLQSDRIVDEIIDVRTEKNCTFFRMASIDYLIRTQNGHLPVKDIEECIKGKNKLDTFSRSILSQNVAVYLRNYQYDVNDKKAVCSLLNFNIKDIFIDEQKNKLISDV</sequence>
<reference evidence="2" key="1">
    <citation type="journal article" date="2020" name="Cell Host Microbe">
        <title>Functional and Genomic Variation between Human-Derived Isolates of Lachnospiraceae Reveals Inter- and Intra-Species Diversity.</title>
        <authorList>
            <person name="Sorbara M.T."/>
            <person name="Littmann E.R."/>
            <person name="Fontana E."/>
            <person name="Moody T.U."/>
            <person name="Kohout C.E."/>
            <person name="Gjonbalaj M."/>
            <person name="Eaton V."/>
            <person name="Seok R."/>
            <person name="Leiner I.M."/>
            <person name="Pamer E.G."/>
        </authorList>
    </citation>
    <scope>NUCLEOTIDE SEQUENCE</scope>
    <source>
        <strain evidence="2">MSK.22.53</strain>
    </source>
</reference>
<feature type="coiled-coil region" evidence="1">
    <location>
        <begin position="85"/>
        <end position="119"/>
    </location>
</feature>